<feature type="chain" id="PRO_5026717511" evidence="1">
    <location>
        <begin position="17"/>
        <end position="221"/>
    </location>
</feature>
<keyword evidence="3" id="KW-1185">Reference proteome</keyword>
<dbReference type="EMBL" id="WNKX01000012">
    <property type="protein sequence ID" value="MTW12211.1"/>
    <property type="molecule type" value="Genomic_DNA"/>
</dbReference>
<proteinExistence type="predicted"/>
<evidence type="ECO:0000313" key="2">
    <source>
        <dbReference type="EMBL" id="MTW12211.1"/>
    </source>
</evidence>
<feature type="signal peptide" evidence="1">
    <location>
        <begin position="1"/>
        <end position="16"/>
    </location>
</feature>
<organism evidence="2 3">
    <name type="scientific">Massilia eburnea</name>
    <dbReference type="NCBI Taxonomy" id="1776165"/>
    <lineage>
        <taxon>Bacteria</taxon>
        <taxon>Pseudomonadati</taxon>
        <taxon>Pseudomonadota</taxon>
        <taxon>Betaproteobacteria</taxon>
        <taxon>Burkholderiales</taxon>
        <taxon>Oxalobacteraceae</taxon>
        <taxon>Telluria group</taxon>
        <taxon>Massilia</taxon>
    </lineage>
</organism>
<evidence type="ECO:0000313" key="3">
    <source>
        <dbReference type="Proteomes" id="UP000472320"/>
    </source>
</evidence>
<dbReference type="AlphaFoldDB" id="A0A6L6QJ52"/>
<reference evidence="2 3" key="1">
    <citation type="submission" date="2019-11" db="EMBL/GenBank/DDBJ databases">
        <title>Type strains purchased from KCTC, JCM and DSMZ.</title>
        <authorList>
            <person name="Lu H."/>
        </authorList>
    </citation>
    <scope>NUCLEOTIDE SEQUENCE [LARGE SCALE GENOMIC DNA]</scope>
    <source>
        <strain evidence="2 3">JCM 31587</strain>
    </source>
</reference>
<gene>
    <name evidence="2" type="ORF">GM658_16520</name>
</gene>
<protein>
    <submittedName>
        <fullName evidence="2">Uncharacterized protein</fullName>
    </submittedName>
</protein>
<evidence type="ECO:0000256" key="1">
    <source>
        <dbReference type="SAM" id="SignalP"/>
    </source>
</evidence>
<accession>A0A6L6QJ52</accession>
<name>A0A6L6QJ52_9BURK</name>
<comment type="caution">
    <text evidence="2">The sequence shown here is derived from an EMBL/GenBank/DDBJ whole genome shotgun (WGS) entry which is preliminary data.</text>
</comment>
<sequence>MIAAASLALCTLPLHAADATYGSHGMALFGGQEGLYASHLPMFHAPHDYQVILQIRIADPATDAALRKRLDGKDKLWTIDPEKFELSALAPKAKAPRKEFTADLVQGHFERGGTSQYKAAKVVIDKVLLFRQLDDKPRDARISRYMQIGSGAQRFLVKQIDTRPDFDHIVAYHAAAGAPTAPVQVRKWGVKAAGNDALAQALKANQSAIGGTIYFETDDLK</sequence>
<keyword evidence="1" id="KW-0732">Signal</keyword>
<dbReference type="Proteomes" id="UP000472320">
    <property type="component" value="Unassembled WGS sequence"/>
</dbReference>